<accession>A0A0L8KL25</accession>
<gene>
    <name evidence="2" type="ORF">ADK34_16210</name>
</gene>
<keyword evidence="1" id="KW-0732">Signal</keyword>
<comment type="caution">
    <text evidence="2">The sequence shown here is derived from an EMBL/GenBank/DDBJ whole genome shotgun (WGS) entry which is preliminary data.</text>
</comment>
<dbReference type="Proteomes" id="UP000037023">
    <property type="component" value="Unassembled WGS sequence"/>
</dbReference>
<evidence type="ECO:0000313" key="3">
    <source>
        <dbReference type="Proteomes" id="UP000037023"/>
    </source>
</evidence>
<feature type="signal peptide" evidence="1">
    <location>
        <begin position="1"/>
        <end position="25"/>
    </location>
</feature>
<feature type="chain" id="PRO_5005585351" description="Secreted protein" evidence="1">
    <location>
        <begin position="26"/>
        <end position="199"/>
    </location>
</feature>
<dbReference type="PATRIC" id="fig|1938.6.peg.3507"/>
<evidence type="ECO:0000256" key="1">
    <source>
        <dbReference type="SAM" id="SignalP"/>
    </source>
</evidence>
<evidence type="ECO:0000313" key="2">
    <source>
        <dbReference type="EMBL" id="KOG26580.1"/>
    </source>
</evidence>
<dbReference type="AlphaFoldDB" id="A0A0L8KL25"/>
<proteinExistence type="predicted"/>
<name>A0A0L8KL25_STRVR</name>
<protein>
    <recommendedName>
        <fullName evidence="4">Secreted protein</fullName>
    </recommendedName>
</protein>
<sequence>MRSAVGAALTAVVAVVSLIAGPAQAASDGAVVQTNPSVPALHTYNPNAPLGSFDNPEILDGQDQALLSPRQFKNLIAAKQARLAQAKAGETSKIAGGCVIGAYWSTCKQYPGFGQVNLATELRSDHHEYATQQGWIYGSGMWETYMDISWNGGANWYGRESLVINSTSWGAFEYDGPPNVARGCLHNMATHYVGCTGWH</sequence>
<organism evidence="2 3">
    <name type="scientific">Streptomyces viridochromogenes</name>
    <dbReference type="NCBI Taxonomy" id="1938"/>
    <lineage>
        <taxon>Bacteria</taxon>
        <taxon>Bacillati</taxon>
        <taxon>Actinomycetota</taxon>
        <taxon>Actinomycetes</taxon>
        <taxon>Kitasatosporales</taxon>
        <taxon>Streptomycetaceae</taxon>
        <taxon>Streptomyces</taxon>
    </lineage>
</organism>
<reference evidence="2 3" key="1">
    <citation type="submission" date="2015-06" db="EMBL/GenBank/DDBJ databases">
        <authorList>
            <person name="Hoefler B.C."/>
            <person name="Straight P.D."/>
        </authorList>
    </citation>
    <scope>NUCLEOTIDE SEQUENCE [LARGE SCALE GENOMIC DNA]</scope>
    <source>
        <strain evidence="2 3">NRRL 3427</strain>
    </source>
</reference>
<evidence type="ECO:0008006" key="4">
    <source>
        <dbReference type="Google" id="ProtNLM"/>
    </source>
</evidence>
<dbReference type="EMBL" id="LGUP01000139">
    <property type="protein sequence ID" value="KOG26580.1"/>
    <property type="molecule type" value="Genomic_DNA"/>
</dbReference>